<evidence type="ECO:0000313" key="9">
    <source>
        <dbReference type="EMBL" id="MFD1001808.1"/>
    </source>
</evidence>
<comment type="catalytic activity">
    <reaction evidence="7">
        <text>Endonucleolytic cleavage of RNA, removing 5'-extranucleotides from tRNA precursor.</text>
        <dbReference type="EC" id="3.1.26.5"/>
    </reaction>
</comment>
<evidence type="ECO:0000256" key="2">
    <source>
        <dbReference type="ARBA" id="ARBA00022694"/>
    </source>
</evidence>
<dbReference type="HAMAP" id="MF_00227">
    <property type="entry name" value="RNase_P"/>
    <property type="match status" value="1"/>
</dbReference>
<sequence>MGKFTFRKEERLSNEKHIQELFDKGSSFYLFPFKVLFMPNPDPAVSHHQVLISVSKRNFKRAVDRNLIKRRIREAYRLQKEFLPAASPLQIGYIYTHKEILLFDEMKRRMLLSFKKLPKSSTQITDTITP</sequence>
<dbReference type="SUPFAM" id="SSF54211">
    <property type="entry name" value="Ribosomal protein S5 domain 2-like"/>
    <property type="match status" value="1"/>
</dbReference>
<evidence type="ECO:0000256" key="7">
    <source>
        <dbReference type="HAMAP-Rule" id="MF_00227"/>
    </source>
</evidence>
<dbReference type="PROSITE" id="PS00648">
    <property type="entry name" value="RIBONUCLEASE_P"/>
    <property type="match status" value="1"/>
</dbReference>
<keyword evidence="4 7" id="KW-0255">Endonuclease</keyword>
<keyword evidence="2 7" id="KW-0819">tRNA processing</keyword>
<keyword evidence="5 7" id="KW-0378">Hydrolase</keyword>
<evidence type="ECO:0000313" key="10">
    <source>
        <dbReference type="Proteomes" id="UP001597112"/>
    </source>
</evidence>
<proteinExistence type="inferred from homology"/>
<comment type="subunit">
    <text evidence="7">Consists of a catalytic RNA component (M1 or rnpB) and a protein subunit.</text>
</comment>
<dbReference type="InterPro" id="IPR014721">
    <property type="entry name" value="Ribsml_uS5_D2-typ_fold_subgr"/>
</dbReference>
<accession>A0ABW3K716</accession>
<dbReference type="InterPro" id="IPR020539">
    <property type="entry name" value="RNase_P_CS"/>
</dbReference>
<comment type="caution">
    <text evidence="9">The sequence shown here is derived from an EMBL/GenBank/DDBJ whole genome shotgun (WGS) entry which is preliminary data.</text>
</comment>
<reference evidence="10" key="1">
    <citation type="journal article" date="2019" name="Int. J. Syst. Evol. Microbiol.">
        <title>The Global Catalogue of Microorganisms (GCM) 10K type strain sequencing project: providing services to taxonomists for standard genome sequencing and annotation.</title>
        <authorList>
            <consortium name="The Broad Institute Genomics Platform"/>
            <consortium name="The Broad Institute Genome Sequencing Center for Infectious Disease"/>
            <person name="Wu L."/>
            <person name="Ma J."/>
        </authorList>
    </citation>
    <scope>NUCLEOTIDE SEQUENCE [LARGE SCALE GENOMIC DNA]</scope>
    <source>
        <strain evidence="10">CCUG 58938</strain>
    </source>
</reference>
<dbReference type="InterPro" id="IPR020568">
    <property type="entry name" value="Ribosomal_Su5_D2-typ_SF"/>
</dbReference>
<comment type="function">
    <text evidence="1 7">RNaseP catalyzes the removal of the 5'-leader sequence from pre-tRNA to produce the mature 5'-terminus. It can also cleave other RNA substrates such as 4.5S RNA. The protein component plays an auxiliary but essential role in vivo by binding to the 5'-leader sequence and broadening the substrate specificity of the ribozyme.</text>
</comment>
<dbReference type="Pfam" id="PF00825">
    <property type="entry name" value="Ribonuclease_P"/>
    <property type="match status" value="1"/>
</dbReference>
<dbReference type="Gene3D" id="3.30.230.10">
    <property type="match status" value="1"/>
</dbReference>
<evidence type="ECO:0000256" key="5">
    <source>
        <dbReference type="ARBA" id="ARBA00022801"/>
    </source>
</evidence>
<dbReference type="GO" id="GO:0004526">
    <property type="term" value="F:ribonuclease P activity"/>
    <property type="evidence" value="ECO:0007669"/>
    <property type="project" value="UniProtKB-EC"/>
</dbReference>
<dbReference type="EMBL" id="JBHTKA010000008">
    <property type="protein sequence ID" value="MFD1001808.1"/>
    <property type="molecule type" value="Genomic_DNA"/>
</dbReference>
<evidence type="ECO:0000256" key="8">
    <source>
        <dbReference type="NCBIfam" id="TIGR00188"/>
    </source>
</evidence>
<name>A0ABW3K716_9BACT</name>
<dbReference type="EC" id="3.1.26.5" evidence="7 8"/>
<evidence type="ECO:0000256" key="6">
    <source>
        <dbReference type="ARBA" id="ARBA00022884"/>
    </source>
</evidence>
<dbReference type="PANTHER" id="PTHR33992:SF1">
    <property type="entry name" value="RIBONUCLEASE P PROTEIN COMPONENT"/>
    <property type="match status" value="1"/>
</dbReference>
<dbReference type="NCBIfam" id="TIGR00188">
    <property type="entry name" value="rnpA"/>
    <property type="match status" value="1"/>
</dbReference>
<protein>
    <recommendedName>
        <fullName evidence="7 8">Ribonuclease P protein component</fullName>
        <shortName evidence="7">RNase P protein</shortName>
        <shortName evidence="7">RNaseP protein</shortName>
        <ecNumber evidence="7 8">3.1.26.5</ecNumber>
    </recommendedName>
    <alternativeName>
        <fullName evidence="7">Protein C5</fullName>
    </alternativeName>
</protein>
<keyword evidence="3 7" id="KW-0540">Nuclease</keyword>
<dbReference type="InterPro" id="IPR000100">
    <property type="entry name" value="RNase_P"/>
</dbReference>
<dbReference type="Proteomes" id="UP001597112">
    <property type="component" value="Unassembled WGS sequence"/>
</dbReference>
<gene>
    <name evidence="7 9" type="primary">rnpA</name>
    <name evidence="9" type="ORF">ACFQ21_20960</name>
</gene>
<dbReference type="RefSeq" id="WP_377582201.1">
    <property type="nucleotide sequence ID" value="NZ_JBHTKA010000008.1"/>
</dbReference>
<evidence type="ECO:0000256" key="4">
    <source>
        <dbReference type="ARBA" id="ARBA00022759"/>
    </source>
</evidence>
<dbReference type="PANTHER" id="PTHR33992">
    <property type="entry name" value="RIBONUCLEASE P PROTEIN COMPONENT"/>
    <property type="match status" value="1"/>
</dbReference>
<organism evidence="9 10">
    <name type="scientific">Ohtaekwangia kribbensis</name>
    <dbReference type="NCBI Taxonomy" id="688913"/>
    <lineage>
        <taxon>Bacteria</taxon>
        <taxon>Pseudomonadati</taxon>
        <taxon>Bacteroidota</taxon>
        <taxon>Cytophagia</taxon>
        <taxon>Cytophagales</taxon>
        <taxon>Fulvivirgaceae</taxon>
        <taxon>Ohtaekwangia</taxon>
    </lineage>
</organism>
<keyword evidence="6 7" id="KW-0694">RNA-binding</keyword>
<comment type="similarity">
    <text evidence="7">Belongs to the RnpA family.</text>
</comment>
<evidence type="ECO:0000256" key="1">
    <source>
        <dbReference type="ARBA" id="ARBA00002663"/>
    </source>
</evidence>
<keyword evidence="10" id="KW-1185">Reference proteome</keyword>
<evidence type="ECO:0000256" key="3">
    <source>
        <dbReference type="ARBA" id="ARBA00022722"/>
    </source>
</evidence>